<dbReference type="PANTHER" id="PTHR10704:SF44">
    <property type="entry name" value="LD35051P-RELATED"/>
    <property type="match status" value="1"/>
</dbReference>
<dbReference type="Gene3D" id="3.40.50.300">
    <property type="entry name" value="P-loop containing nucleotide triphosphate hydrolases"/>
    <property type="match status" value="1"/>
</dbReference>
<accession>A0AAV2QUH5</accession>
<comment type="caution">
    <text evidence="3">The sequence shown here is derived from an EMBL/GenBank/DDBJ whole genome shotgun (WGS) entry which is preliminary data.</text>
</comment>
<reference evidence="3 4" key="1">
    <citation type="submission" date="2024-05" db="EMBL/GenBank/DDBJ databases">
        <authorList>
            <person name="Wallberg A."/>
        </authorList>
    </citation>
    <scope>NUCLEOTIDE SEQUENCE [LARGE SCALE GENOMIC DNA]</scope>
</reference>
<evidence type="ECO:0000259" key="2">
    <source>
        <dbReference type="Pfam" id="PF00685"/>
    </source>
</evidence>
<evidence type="ECO:0000313" key="3">
    <source>
        <dbReference type="EMBL" id="CAL4096101.1"/>
    </source>
</evidence>
<dbReference type="InterPro" id="IPR027417">
    <property type="entry name" value="P-loop_NTPase"/>
</dbReference>
<dbReference type="Proteomes" id="UP001497623">
    <property type="component" value="Unassembled WGS sequence"/>
</dbReference>
<gene>
    <name evidence="3" type="ORF">MNOR_LOCUS15568</name>
</gene>
<feature type="transmembrane region" description="Helical" evidence="1">
    <location>
        <begin position="21"/>
        <end position="37"/>
    </location>
</feature>
<protein>
    <recommendedName>
        <fullName evidence="2">Sulfotransferase domain-containing protein</fullName>
    </recommendedName>
</protein>
<evidence type="ECO:0000313" key="4">
    <source>
        <dbReference type="Proteomes" id="UP001497623"/>
    </source>
</evidence>
<dbReference type="Pfam" id="PF00685">
    <property type="entry name" value="Sulfotransfer_1"/>
    <property type="match status" value="1"/>
</dbReference>
<organism evidence="3 4">
    <name type="scientific">Meganyctiphanes norvegica</name>
    <name type="common">Northern krill</name>
    <name type="synonym">Thysanopoda norvegica</name>
    <dbReference type="NCBI Taxonomy" id="48144"/>
    <lineage>
        <taxon>Eukaryota</taxon>
        <taxon>Metazoa</taxon>
        <taxon>Ecdysozoa</taxon>
        <taxon>Arthropoda</taxon>
        <taxon>Crustacea</taxon>
        <taxon>Multicrustacea</taxon>
        <taxon>Malacostraca</taxon>
        <taxon>Eumalacostraca</taxon>
        <taxon>Eucarida</taxon>
        <taxon>Euphausiacea</taxon>
        <taxon>Euphausiidae</taxon>
        <taxon>Meganyctiphanes</taxon>
    </lineage>
</organism>
<dbReference type="SUPFAM" id="SSF52540">
    <property type="entry name" value="P-loop containing nucleoside triphosphate hydrolases"/>
    <property type="match status" value="1"/>
</dbReference>
<proteinExistence type="predicted"/>
<dbReference type="GO" id="GO:0006790">
    <property type="term" value="P:sulfur compound metabolic process"/>
    <property type="evidence" value="ECO:0007669"/>
    <property type="project" value="TreeGrafter"/>
</dbReference>
<dbReference type="GO" id="GO:0001517">
    <property type="term" value="F:N-acetylglucosamine 6-O-sulfotransferase activity"/>
    <property type="evidence" value="ECO:0007669"/>
    <property type="project" value="TreeGrafter"/>
</dbReference>
<dbReference type="GO" id="GO:0006044">
    <property type="term" value="P:N-acetylglucosamine metabolic process"/>
    <property type="evidence" value="ECO:0007669"/>
    <property type="project" value="TreeGrafter"/>
</dbReference>
<keyword evidence="1" id="KW-1133">Transmembrane helix</keyword>
<evidence type="ECO:0000256" key="1">
    <source>
        <dbReference type="SAM" id="Phobius"/>
    </source>
</evidence>
<name>A0AAV2QUH5_MEGNR</name>
<keyword evidence="1" id="KW-0812">Transmembrane</keyword>
<dbReference type="InterPro" id="IPR000863">
    <property type="entry name" value="Sulfotransferase_dom"/>
</dbReference>
<keyword evidence="1" id="KW-0472">Membrane</keyword>
<keyword evidence="4" id="KW-1185">Reference proteome</keyword>
<dbReference type="EMBL" id="CAXKWB010009795">
    <property type="protein sequence ID" value="CAL4096101.1"/>
    <property type="molecule type" value="Genomic_DNA"/>
</dbReference>
<sequence>MPISDKLRIIYSCKTFIIRRFWTLFLSILVILNLFYMNKFKTPPFKETETMARVDLQSVQNHLKPPIHDTETMTGVDLQSVQNHLKPTINDAETMTEVDLQLVQNHLKPTINGEKQLEKSEKISATVKIPEIYNYNKRSIRAKPKVVILLSSLPRSGSTFTGQLLSSMDTRSCYIFEPLHPLVTEHCPNDQTTRECLRKVLEQCYNLSPNAQLGRCKKRSLSCRGSTTVVIKLIRGGLYNISKVLESTSHDIKVIHLTRDPRGAGRSIGQFGWYQGPEKLCRKPLQDMDTYNVLSKQYPGKLFSLSYEKFCSNYTEQTNEIYRFIYGKTIIPITTRDFLRTHTTETRTGSLNTFRKTETHYQEWRKEISFKLLREIESSSVCQEVITKMRHSIFGTLNRAYNFSIP</sequence>
<feature type="domain" description="Sulfotransferase" evidence="2">
    <location>
        <begin position="148"/>
        <end position="328"/>
    </location>
</feature>
<dbReference type="InterPro" id="IPR051135">
    <property type="entry name" value="Gal/GlcNAc/GalNAc_ST"/>
</dbReference>
<dbReference type="PANTHER" id="PTHR10704">
    <property type="entry name" value="CARBOHYDRATE SULFOTRANSFERASE"/>
    <property type="match status" value="1"/>
</dbReference>
<dbReference type="AlphaFoldDB" id="A0AAV2QUH5"/>
<feature type="non-terminal residue" evidence="3">
    <location>
        <position position="406"/>
    </location>
</feature>